<dbReference type="InterPro" id="IPR013154">
    <property type="entry name" value="ADH-like_N"/>
</dbReference>
<dbReference type="InterPro" id="IPR011032">
    <property type="entry name" value="GroES-like_sf"/>
</dbReference>
<keyword evidence="1" id="KW-0812">Transmembrane</keyword>
<keyword evidence="4" id="KW-1185">Reference proteome</keyword>
<dbReference type="CDD" id="cd05289">
    <property type="entry name" value="MDR_like_2"/>
    <property type="match status" value="1"/>
</dbReference>
<dbReference type="Pfam" id="PF08240">
    <property type="entry name" value="ADH_N"/>
    <property type="match status" value="1"/>
</dbReference>
<reference evidence="4" key="1">
    <citation type="submission" date="2023-07" db="EMBL/GenBank/DDBJ databases">
        <title>Dyadobacter sp. nov 'subterranea' isolated from contaminted grondwater.</title>
        <authorList>
            <person name="Szabo I."/>
            <person name="Al-Omari J."/>
            <person name="Szerdahelyi S.G."/>
            <person name="Rado J."/>
        </authorList>
    </citation>
    <scope>NUCLEOTIDE SEQUENCE [LARGE SCALE GENOMIC DNA]</scope>
    <source>
        <strain evidence="4">UP-52</strain>
    </source>
</reference>
<dbReference type="InterPro" id="IPR052585">
    <property type="entry name" value="Lipid_raft_assoc_Zn_ADH"/>
</dbReference>
<organism evidence="3 4">
    <name type="scientific">Dyadobacter subterraneus</name>
    <dbReference type="NCBI Taxonomy" id="2773304"/>
    <lineage>
        <taxon>Bacteria</taxon>
        <taxon>Pseudomonadati</taxon>
        <taxon>Bacteroidota</taxon>
        <taxon>Cytophagia</taxon>
        <taxon>Cytophagales</taxon>
        <taxon>Spirosomataceae</taxon>
        <taxon>Dyadobacter</taxon>
    </lineage>
</organism>
<evidence type="ECO:0000256" key="1">
    <source>
        <dbReference type="SAM" id="Phobius"/>
    </source>
</evidence>
<dbReference type="Gene3D" id="3.40.50.720">
    <property type="entry name" value="NAD(P)-binding Rossmann-like Domain"/>
    <property type="match status" value="1"/>
</dbReference>
<sequence length="334" mass="36695">MQAIVLKDFGSVENFVIEDKFPIPKITENQILVKIKAAAFNPIDYQMRQGKTERKRMHSQILGREMSGIVVEIGEKVTKFKVGDAILAACGSMGSNGTYCEYIAIPETIAALKPKSLSFEQAAAIPTASITALQCFNRLKIKPEDSIFITGAAGGVGIVLVKILLAMGFKNIIVTAGNQQSIHQLLKKGLKENQIINYKNEDLQELILGANNQNFYDHCIDLVGAEMSEICAKVLITNGNYADVTALSTEIARENLFNKGATIINISNYAYMLAGNINYYGEKLTEFISLITSNIITPPEINIIGTLSRQTVKTAHQMLENNKTNGKKLIMKID</sequence>
<evidence type="ECO:0000313" key="3">
    <source>
        <dbReference type="EMBL" id="MBE9463978.1"/>
    </source>
</evidence>
<keyword evidence="1" id="KW-0472">Membrane</keyword>
<dbReference type="InterPro" id="IPR013149">
    <property type="entry name" value="ADH-like_C"/>
</dbReference>
<dbReference type="InterPro" id="IPR020843">
    <property type="entry name" value="ER"/>
</dbReference>
<dbReference type="SMART" id="SM00829">
    <property type="entry name" value="PKS_ER"/>
    <property type="match status" value="1"/>
</dbReference>
<accession>A0ABR9WEQ1</accession>
<dbReference type="SUPFAM" id="SSF51735">
    <property type="entry name" value="NAD(P)-binding Rossmann-fold domains"/>
    <property type="match status" value="1"/>
</dbReference>
<dbReference type="Proteomes" id="UP000634134">
    <property type="component" value="Unassembled WGS sequence"/>
</dbReference>
<feature type="domain" description="Enoyl reductase (ER)" evidence="2">
    <location>
        <begin position="10"/>
        <end position="330"/>
    </location>
</feature>
<dbReference type="SUPFAM" id="SSF50129">
    <property type="entry name" value="GroES-like"/>
    <property type="match status" value="1"/>
</dbReference>
<gene>
    <name evidence="3" type="ORF">IEE83_19005</name>
</gene>
<feature type="transmembrane region" description="Helical" evidence="1">
    <location>
        <begin position="147"/>
        <end position="169"/>
    </location>
</feature>
<protein>
    <submittedName>
        <fullName evidence="3">NADP-dependent oxidoreductase</fullName>
    </submittedName>
</protein>
<name>A0ABR9WEQ1_9BACT</name>
<proteinExistence type="predicted"/>
<dbReference type="PANTHER" id="PTHR43482">
    <property type="entry name" value="PROTEIN AST1-RELATED"/>
    <property type="match status" value="1"/>
</dbReference>
<dbReference type="EMBL" id="JACYGY010000001">
    <property type="protein sequence ID" value="MBE9463978.1"/>
    <property type="molecule type" value="Genomic_DNA"/>
</dbReference>
<dbReference type="RefSeq" id="WP_194122066.1">
    <property type="nucleotide sequence ID" value="NZ_JACYGY010000001.1"/>
</dbReference>
<keyword evidence="1" id="KW-1133">Transmembrane helix</keyword>
<evidence type="ECO:0000259" key="2">
    <source>
        <dbReference type="SMART" id="SM00829"/>
    </source>
</evidence>
<dbReference type="Pfam" id="PF00107">
    <property type="entry name" value="ADH_zinc_N"/>
    <property type="match status" value="1"/>
</dbReference>
<comment type="caution">
    <text evidence="3">The sequence shown here is derived from an EMBL/GenBank/DDBJ whole genome shotgun (WGS) entry which is preliminary data.</text>
</comment>
<dbReference type="PANTHER" id="PTHR43482:SF1">
    <property type="entry name" value="PROTEIN AST1-RELATED"/>
    <property type="match status" value="1"/>
</dbReference>
<dbReference type="InterPro" id="IPR036291">
    <property type="entry name" value="NAD(P)-bd_dom_sf"/>
</dbReference>
<evidence type="ECO:0000313" key="4">
    <source>
        <dbReference type="Proteomes" id="UP000634134"/>
    </source>
</evidence>
<dbReference type="Gene3D" id="3.90.180.10">
    <property type="entry name" value="Medium-chain alcohol dehydrogenases, catalytic domain"/>
    <property type="match status" value="1"/>
</dbReference>